<evidence type="ECO:0000256" key="2">
    <source>
        <dbReference type="ARBA" id="ARBA00001936"/>
    </source>
</evidence>
<evidence type="ECO:0000256" key="9">
    <source>
        <dbReference type="ARBA" id="ARBA00023211"/>
    </source>
</evidence>
<evidence type="ECO:0000256" key="10">
    <source>
        <dbReference type="RuleBase" id="RU000590"/>
    </source>
</evidence>
<dbReference type="GO" id="GO:0070006">
    <property type="term" value="F:metalloaminopeptidase activity"/>
    <property type="evidence" value="ECO:0007669"/>
    <property type="project" value="InterPro"/>
</dbReference>
<evidence type="ECO:0000259" key="11">
    <source>
        <dbReference type="SMART" id="SM01011"/>
    </source>
</evidence>
<dbReference type="InterPro" id="IPR052433">
    <property type="entry name" value="X-Pro_dipept-like"/>
</dbReference>
<comment type="caution">
    <text evidence="12">The sequence shown here is derived from an EMBL/GenBank/DDBJ whole genome shotgun (WGS) entry which is preliminary data.</text>
</comment>
<name>A0A150WCB2_BDEBC</name>
<comment type="similarity">
    <text evidence="3 10">Belongs to the peptidase M24B family.</text>
</comment>
<dbReference type="EC" id="3.4.11.9" evidence="4"/>
<sequence length="421" mass="47449">MEQSLKYTNRRQSLGSQFSRTLFVIPSGELRMRSHSVAYRFKVASDFLYLCGVEVAEAYLVVAGEKSYFLSDHIGAASALWEDVNSLMSEDQEKLFNIEFAAVSKLQDILQDHLRDFDRLAFPVGRSEWLDRTLLEQVSFQNRRRSRFTSIPLALCDSRTLVGRLRQKKEADEIDFMRMAAQKSSAVYQELFQKNLLGASERDVANFLESEFMKQGMHWTAYETIVGSGERGTTLHARATERNLRSGETVLIDAAGEWQGYCADITRVLPVGKSFSKEQKTIYEIVLKAQKEVLKKIRPGGTLASLHETAQQFLLEGLKEAGITGEISELMPHSTSHWIGMDVHDPSAYVDESGNAIKLSEGMSFTVEPGLYFRDKSSAYYGIGVRIEDDVVVTDQGCEILSSASKEVEEIENLRSKLELN</sequence>
<evidence type="ECO:0000313" key="12">
    <source>
        <dbReference type="EMBL" id="KYG60587.1"/>
    </source>
</evidence>
<dbReference type="InterPro" id="IPR007865">
    <property type="entry name" value="Aminopep_P_N"/>
</dbReference>
<feature type="domain" description="Aminopeptidase P N-terminal" evidence="11">
    <location>
        <begin position="2"/>
        <end position="131"/>
    </location>
</feature>
<organism evidence="12 13">
    <name type="scientific">Bdellovibrio bacteriovorus</name>
    <dbReference type="NCBI Taxonomy" id="959"/>
    <lineage>
        <taxon>Bacteria</taxon>
        <taxon>Pseudomonadati</taxon>
        <taxon>Bdellovibrionota</taxon>
        <taxon>Bdellovibrionia</taxon>
        <taxon>Bdellovibrionales</taxon>
        <taxon>Pseudobdellovibrionaceae</taxon>
        <taxon>Bdellovibrio</taxon>
    </lineage>
</organism>
<evidence type="ECO:0000256" key="4">
    <source>
        <dbReference type="ARBA" id="ARBA00012574"/>
    </source>
</evidence>
<evidence type="ECO:0000256" key="8">
    <source>
        <dbReference type="ARBA" id="ARBA00023049"/>
    </source>
</evidence>
<keyword evidence="5" id="KW-0645">Protease</keyword>
<comment type="catalytic activity">
    <reaction evidence="1">
        <text>Release of any N-terminal amino acid, including proline, that is linked to proline, even from a dipeptide or tripeptide.</text>
        <dbReference type="EC" id="3.4.11.9"/>
    </reaction>
</comment>
<reference evidence="12 13" key="1">
    <citation type="submission" date="2016-03" db="EMBL/GenBank/DDBJ databases">
        <authorList>
            <person name="Ploux O."/>
        </authorList>
    </citation>
    <scope>NUCLEOTIDE SEQUENCE [LARGE SCALE GENOMIC DNA]</scope>
    <source>
        <strain evidence="12 13">BER2</strain>
    </source>
</reference>
<keyword evidence="9" id="KW-0464">Manganese</keyword>
<dbReference type="InterPro" id="IPR029149">
    <property type="entry name" value="Creatin/AminoP/Spt16_N"/>
</dbReference>
<dbReference type="Gene3D" id="3.40.350.10">
    <property type="entry name" value="Creatinase/prolidase N-terminal domain"/>
    <property type="match status" value="1"/>
</dbReference>
<dbReference type="PROSITE" id="PS00491">
    <property type="entry name" value="PROLINE_PEPTIDASE"/>
    <property type="match status" value="1"/>
</dbReference>
<dbReference type="GO" id="GO:0006508">
    <property type="term" value="P:proteolysis"/>
    <property type="evidence" value="ECO:0007669"/>
    <property type="project" value="UniProtKB-KW"/>
</dbReference>
<dbReference type="SUPFAM" id="SSF53092">
    <property type="entry name" value="Creatinase/prolidase N-terminal domain"/>
    <property type="match status" value="1"/>
</dbReference>
<comment type="cofactor">
    <cofactor evidence="2">
        <name>Mn(2+)</name>
        <dbReference type="ChEBI" id="CHEBI:29035"/>
    </cofactor>
</comment>
<dbReference type="OrthoDB" id="9806388at2"/>
<evidence type="ECO:0000256" key="3">
    <source>
        <dbReference type="ARBA" id="ARBA00008766"/>
    </source>
</evidence>
<dbReference type="AlphaFoldDB" id="A0A150WCB2"/>
<dbReference type="InterPro" id="IPR036005">
    <property type="entry name" value="Creatinase/aminopeptidase-like"/>
</dbReference>
<proteinExistence type="inferred from homology"/>
<dbReference type="Gene3D" id="3.90.230.10">
    <property type="entry name" value="Creatinase/methionine aminopeptidase superfamily"/>
    <property type="match status" value="1"/>
</dbReference>
<evidence type="ECO:0000256" key="1">
    <source>
        <dbReference type="ARBA" id="ARBA00001424"/>
    </source>
</evidence>
<evidence type="ECO:0000256" key="6">
    <source>
        <dbReference type="ARBA" id="ARBA00022723"/>
    </source>
</evidence>
<dbReference type="GO" id="GO:0030145">
    <property type="term" value="F:manganese ion binding"/>
    <property type="evidence" value="ECO:0007669"/>
    <property type="project" value="InterPro"/>
</dbReference>
<accession>A0A150WCB2</accession>
<evidence type="ECO:0000256" key="5">
    <source>
        <dbReference type="ARBA" id="ARBA00022670"/>
    </source>
</evidence>
<dbReference type="Pfam" id="PF00557">
    <property type="entry name" value="Peptidase_M24"/>
    <property type="match status" value="1"/>
</dbReference>
<dbReference type="SUPFAM" id="SSF55920">
    <property type="entry name" value="Creatinase/aminopeptidase"/>
    <property type="match status" value="1"/>
</dbReference>
<keyword evidence="7" id="KW-0378">Hydrolase</keyword>
<evidence type="ECO:0000256" key="7">
    <source>
        <dbReference type="ARBA" id="ARBA00022801"/>
    </source>
</evidence>
<dbReference type="Pfam" id="PF05195">
    <property type="entry name" value="AMP_N"/>
    <property type="match status" value="1"/>
</dbReference>
<protein>
    <recommendedName>
        <fullName evidence="4">Xaa-Pro aminopeptidase</fullName>
        <ecNumber evidence="4">3.4.11.9</ecNumber>
    </recommendedName>
</protein>
<gene>
    <name evidence="12" type="ORF">AZI85_11300</name>
</gene>
<dbReference type="InterPro" id="IPR000994">
    <property type="entry name" value="Pept_M24"/>
</dbReference>
<keyword evidence="6 10" id="KW-0479">Metal-binding</keyword>
<keyword evidence="8" id="KW-0482">Metalloprotease</keyword>
<dbReference type="SMART" id="SM01011">
    <property type="entry name" value="AMP_N"/>
    <property type="match status" value="1"/>
</dbReference>
<dbReference type="PANTHER" id="PTHR43226:SF4">
    <property type="entry name" value="XAA-PRO AMINOPEPTIDASE 3"/>
    <property type="match status" value="1"/>
</dbReference>
<dbReference type="EMBL" id="LUKF01000019">
    <property type="protein sequence ID" value="KYG60587.1"/>
    <property type="molecule type" value="Genomic_DNA"/>
</dbReference>
<dbReference type="Proteomes" id="UP000075391">
    <property type="component" value="Unassembled WGS sequence"/>
</dbReference>
<dbReference type="InterPro" id="IPR001131">
    <property type="entry name" value="Peptidase_M24B_aminopep-P_CS"/>
</dbReference>
<evidence type="ECO:0000313" key="13">
    <source>
        <dbReference type="Proteomes" id="UP000075391"/>
    </source>
</evidence>
<dbReference type="PANTHER" id="PTHR43226">
    <property type="entry name" value="XAA-PRO AMINOPEPTIDASE 3"/>
    <property type="match status" value="1"/>
</dbReference>